<reference evidence="2" key="1">
    <citation type="journal article" name="BMC Genomics">
        <title>Long-read sequencing and de novo genome assembly of marine medaka (Oryzias melastigma).</title>
        <authorList>
            <person name="Liang P."/>
            <person name="Saqib H.S.A."/>
            <person name="Ni X."/>
            <person name="Shen Y."/>
        </authorList>
    </citation>
    <scope>NUCLEOTIDE SEQUENCE</scope>
    <source>
        <strain evidence="2">Bigg-433</strain>
    </source>
</reference>
<dbReference type="Proteomes" id="UP000646548">
    <property type="component" value="Unassembled WGS sequence"/>
</dbReference>
<accession>A0A834CB81</accession>
<evidence type="ECO:0000313" key="3">
    <source>
        <dbReference type="Proteomes" id="UP000646548"/>
    </source>
</evidence>
<gene>
    <name evidence="2" type="ORF">FQA47_005218</name>
</gene>
<dbReference type="EMBL" id="WKFB01000271">
    <property type="protein sequence ID" value="KAF6728728.1"/>
    <property type="molecule type" value="Genomic_DNA"/>
</dbReference>
<dbReference type="AlphaFoldDB" id="A0A834CB81"/>
<sequence>MRLRSACVCVPHASGVPVHLLSMFLQCCFHILSEKQEMLESGQTVLRRQPRCHLHGGRSSRRRSRALRYFIIPETPQRLQRLTPTRRHFTPSLWKPGEEQIHSDLLSDQLQRRHSFNAAAFSSFMAEHQKVVTSNRARGAASRLQEPNPSKSRATNM</sequence>
<organism evidence="2 3">
    <name type="scientific">Oryzias melastigma</name>
    <name type="common">Marine medaka</name>
    <dbReference type="NCBI Taxonomy" id="30732"/>
    <lineage>
        <taxon>Eukaryota</taxon>
        <taxon>Metazoa</taxon>
        <taxon>Chordata</taxon>
        <taxon>Craniata</taxon>
        <taxon>Vertebrata</taxon>
        <taxon>Euteleostomi</taxon>
        <taxon>Actinopterygii</taxon>
        <taxon>Neopterygii</taxon>
        <taxon>Teleostei</taxon>
        <taxon>Neoteleostei</taxon>
        <taxon>Acanthomorphata</taxon>
        <taxon>Ovalentaria</taxon>
        <taxon>Atherinomorphae</taxon>
        <taxon>Beloniformes</taxon>
        <taxon>Adrianichthyidae</taxon>
        <taxon>Oryziinae</taxon>
        <taxon>Oryzias</taxon>
    </lineage>
</organism>
<feature type="compositionally biased region" description="Polar residues" evidence="1">
    <location>
        <begin position="145"/>
        <end position="157"/>
    </location>
</feature>
<proteinExistence type="predicted"/>
<name>A0A834CB81_ORYME</name>
<evidence type="ECO:0000313" key="2">
    <source>
        <dbReference type="EMBL" id="KAF6728728.1"/>
    </source>
</evidence>
<comment type="caution">
    <text evidence="2">The sequence shown here is derived from an EMBL/GenBank/DDBJ whole genome shotgun (WGS) entry which is preliminary data.</text>
</comment>
<evidence type="ECO:0000256" key="1">
    <source>
        <dbReference type="SAM" id="MobiDB-lite"/>
    </source>
</evidence>
<feature type="region of interest" description="Disordered" evidence="1">
    <location>
        <begin position="132"/>
        <end position="157"/>
    </location>
</feature>
<protein>
    <submittedName>
        <fullName evidence="2">Uncharacterized protein</fullName>
    </submittedName>
</protein>